<evidence type="ECO:0000313" key="2">
    <source>
        <dbReference type="Proteomes" id="UP000003434"/>
    </source>
</evidence>
<dbReference type="InterPro" id="IPR024211">
    <property type="entry name" value="DUF3841"/>
</dbReference>
<accession>E6LPQ0</accession>
<reference evidence="1 2" key="1">
    <citation type="submission" date="2010-12" db="EMBL/GenBank/DDBJ databases">
        <authorList>
            <person name="Muzny D."/>
            <person name="Qin X."/>
            <person name="Deng J."/>
            <person name="Jiang H."/>
            <person name="Liu Y."/>
            <person name="Qu J."/>
            <person name="Song X.-Z."/>
            <person name="Zhang L."/>
            <person name="Thornton R."/>
            <person name="Coyle M."/>
            <person name="Francisco L."/>
            <person name="Jackson L."/>
            <person name="Javaid M."/>
            <person name="Korchina V."/>
            <person name="Kovar C."/>
            <person name="Mata R."/>
            <person name="Mathew T."/>
            <person name="Ngo R."/>
            <person name="Nguyen L."/>
            <person name="Nguyen N."/>
            <person name="Okwuonu G."/>
            <person name="Ongeri F."/>
            <person name="Pham C."/>
            <person name="Simmons D."/>
            <person name="Wilczek-Boney K."/>
            <person name="Hale W."/>
            <person name="Jakkamsetti A."/>
            <person name="Pham P."/>
            <person name="Ruth R."/>
            <person name="San Lucas F."/>
            <person name="Warren J."/>
            <person name="Zhang J."/>
            <person name="Zhao Z."/>
            <person name="Zhou C."/>
            <person name="Zhu D."/>
            <person name="Lee S."/>
            <person name="Bess C."/>
            <person name="Blankenburg K."/>
            <person name="Forbes L."/>
            <person name="Fu Q."/>
            <person name="Gubbala S."/>
            <person name="Hirani K."/>
            <person name="Jayaseelan J.C."/>
            <person name="Lara F."/>
            <person name="Munidasa M."/>
            <person name="Palculict T."/>
            <person name="Patil S."/>
            <person name="Pu L.-L."/>
            <person name="Saada N."/>
            <person name="Tang L."/>
            <person name="Weissenberger G."/>
            <person name="Zhu Y."/>
            <person name="Hemphill L."/>
            <person name="Shang Y."/>
            <person name="Youmans B."/>
            <person name="Ayvaz T."/>
            <person name="Ross M."/>
            <person name="Santibanez J."/>
            <person name="Aqrawi P."/>
            <person name="Gross S."/>
            <person name="Joshi V."/>
            <person name="Fowler G."/>
            <person name="Nazareth L."/>
            <person name="Reid J."/>
            <person name="Worley K."/>
            <person name="Petrosino J."/>
            <person name="Highlander S."/>
            <person name="Gibbs R."/>
        </authorList>
    </citation>
    <scope>NUCLEOTIDE SEQUENCE [LARGE SCALE GENOMIC DNA]</scope>
    <source>
        <strain evidence="1 2">DSM 3986</strain>
    </source>
</reference>
<dbReference type="eggNOG" id="ENOG5032S6V">
    <property type="taxonomic scope" value="Bacteria"/>
</dbReference>
<evidence type="ECO:0000313" key="1">
    <source>
        <dbReference type="EMBL" id="EFU76148.1"/>
    </source>
</evidence>
<organism evidence="1 2">
    <name type="scientific">Lachnoanaerobaculum saburreum DSM 3986</name>
    <dbReference type="NCBI Taxonomy" id="887325"/>
    <lineage>
        <taxon>Bacteria</taxon>
        <taxon>Bacillati</taxon>
        <taxon>Bacillota</taxon>
        <taxon>Clostridia</taxon>
        <taxon>Lachnospirales</taxon>
        <taxon>Lachnospiraceae</taxon>
        <taxon>Lachnoanaerobaculum</taxon>
    </lineage>
</organism>
<sequence>MFYVHIFGIDFMEFKMLLWTIQHKVAYDVLLETGRLIANEKYLLFDGQFRSSYDWLVDQMKKRIGMPPNDVIYPVWAWYQWEGARKRLDMRTHRYGGEKGTPIVLLSIDVPDDMILLSDFDMWHVILNDGYLPLYGKDDIDNPSEDEKLKSWENIFCVDIETDWWNAPKSTQATFWELKKEWVLKAEHFVLAG</sequence>
<gene>
    <name evidence="1" type="ORF">HMPREF0381_1935</name>
</gene>
<dbReference type="Proteomes" id="UP000003434">
    <property type="component" value="Unassembled WGS sequence"/>
</dbReference>
<dbReference type="AlphaFoldDB" id="E6LPQ0"/>
<dbReference type="EMBL" id="AEPW01000078">
    <property type="protein sequence ID" value="EFU76148.1"/>
    <property type="molecule type" value="Genomic_DNA"/>
</dbReference>
<name>E6LPQ0_9FIRM</name>
<evidence type="ECO:0008006" key="3">
    <source>
        <dbReference type="Google" id="ProtNLM"/>
    </source>
</evidence>
<proteinExistence type="predicted"/>
<dbReference type="Pfam" id="PF12952">
    <property type="entry name" value="DUF3841"/>
    <property type="match status" value="1"/>
</dbReference>
<protein>
    <recommendedName>
        <fullName evidence="3">DUF3841 domain-containing protein</fullName>
    </recommendedName>
</protein>
<comment type="caution">
    <text evidence="1">The sequence shown here is derived from an EMBL/GenBank/DDBJ whole genome shotgun (WGS) entry which is preliminary data.</text>
</comment>
<dbReference type="HOGENOM" id="CLU_109251_0_0_9"/>